<dbReference type="RefSeq" id="WP_268608308.1">
    <property type="nucleotide sequence ID" value="NZ_CP113797.1"/>
</dbReference>
<protein>
    <submittedName>
        <fullName evidence="3">Excalibur calcium-binding domain-containing protein</fullName>
    </submittedName>
</protein>
<feature type="region of interest" description="Disordered" evidence="1">
    <location>
        <begin position="1"/>
        <end position="24"/>
    </location>
</feature>
<feature type="compositionally biased region" description="Polar residues" evidence="1">
    <location>
        <begin position="1"/>
        <end position="16"/>
    </location>
</feature>
<accession>A0A9E8ZI01</accession>
<evidence type="ECO:0000313" key="3">
    <source>
        <dbReference type="EMBL" id="WAL58871.1"/>
    </source>
</evidence>
<evidence type="ECO:0000313" key="4">
    <source>
        <dbReference type="Proteomes" id="UP001163152"/>
    </source>
</evidence>
<evidence type="ECO:0000256" key="1">
    <source>
        <dbReference type="SAM" id="MobiDB-lite"/>
    </source>
</evidence>
<gene>
    <name evidence="3" type="ORF">OXH18_17045</name>
</gene>
<proteinExistence type="predicted"/>
<sequence length="125" mass="13554">MAANKDSPNGSNQADPQNDPRLDLNGQFQWSLNGISLSRLAPIFFALVLGGGSVGIGTFLQDKSPSILNEPEIEQPASDRLPSDLTAQRYTCSEIGDRETAQRLFAEGHTYLDKDEDGIACESLK</sequence>
<feature type="transmembrane region" description="Helical" evidence="2">
    <location>
        <begin position="40"/>
        <end position="60"/>
    </location>
</feature>
<keyword evidence="4" id="KW-1185">Reference proteome</keyword>
<keyword evidence="2" id="KW-1133">Transmembrane helix</keyword>
<organism evidence="3 4">
    <name type="scientific">Thermocoleostomius sinensis A174</name>
    <dbReference type="NCBI Taxonomy" id="2016057"/>
    <lineage>
        <taxon>Bacteria</taxon>
        <taxon>Bacillati</taxon>
        <taxon>Cyanobacteriota</taxon>
        <taxon>Cyanophyceae</taxon>
        <taxon>Oculatellales</taxon>
        <taxon>Oculatellaceae</taxon>
        <taxon>Thermocoleostomius</taxon>
    </lineage>
</organism>
<keyword evidence="2" id="KW-0472">Membrane</keyword>
<name>A0A9E8ZI01_9CYAN</name>
<evidence type="ECO:0000256" key="2">
    <source>
        <dbReference type="SAM" id="Phobius"/>
    </source>
</evidence>
<dbReference type="KEGG" id="tsin:OXH18_17045"/>
<dbReference type="AlphaFoldDB" id="A0A9E8ZI01"/>
<dbReference type="Proteomes" id="UP001163152">
    <property type="component" value="Chromosome"/>
</dbReference>
<dbReference type="EMBL" id="CP113797">
    <property type="protein sequence ID" value="WAL58871.1"/>
    <property type="molecule type" value="Genomic_DNA"/>
</dbReference>
<keyword evidence="2" id="KW-0812">Transmembrane</keyword>
<reference evidence="3" key="1">
    <citation type="submission" date="2022-12" db="EMBL/GenBank/DDBJ databases">
        <title>Polyphasic identification of a Novel Hot-Spring Cyanobacterium Ocullathermofonsia sinensis gen nov. sp. nov. and Genomic Insights on its Adaptations to the Thermal Habitat.</title>
        <authorList>
            <person name="Daroch M."/>
            <person name="Tang J."/>
            <person name="Jiang Y."/>
        </authorList>
    </citation>
    <scope>NUCLEOTIDE SEQUENCE</scope>
    <source>
        <strain evidence="3">PKUAC-SCTA174</strain>
    </source>
</reference>